<dbReference type="AlphaFoldDB" id="A0A9W6YMD3"/>
<reference evidence="2" key="1">
    <citation type="submission" date="2023-04" db="EMBL/GenBank/DDBJ databases">
        <title>Phytophthora fragariaefolia NBRC 109709.</title>
        <authorList>
            <person name="Ichikawa N."/>
            <person name="Sato H."/>
            <person name="Tonouchi N."/>
        </authorList>
    </citation>
    <scope>NUCLEOTIDE SEQUENCE</scope>
    <source>
        <strain evidence="2">NBRC 109709</strain>
    </source>
</reference>
<dbReference type="EMBL" id="BSXT01006003">
    <property type="protein sequence ID" value="GMF61663.1"/>
    <property type="molecule type" value="Genomic_DNA"/>
</dbReference>
<proteinExistence type="predicted"/>
<gene>
    <name evidence="1" type="ORF">Pfra01_002682000</name>
    <name evidence="2" type="ORF">Pfra01_002860000</name>
</gene>
<dbReference type="Proteomes" id="UP001165121">
    <property type="component" value="Unassembled WGS sequence"/>
</dbReference>
<evidence type="ECO:0000313" key="1">
    <source>
        <dbReference type="EMBL" id="GMF61663.1"/>
    </source>
</evidence>
<protein>
    <submittedName>
        <fullName evidence="2">Unnamed protein product</fullName>
    </submittedName>
</protein>
<evidence type="ECO:0000313" key="2">
    <source>
        <dbReference type="EMBL" id="GMF80096.1"/>
    </source>
</evidence>
<name>A0A9W6YMD3_9STRA</name>
<organism evidence="2 3">
    <name type="scientific">Phytophthora fragariaefolia</name>
    <dbReference type="NCBI Taxonomy" id="1490495"/>
    <lineage>
        <taxon>Eukaryota</taxon>
        <taxon>Sar</taxon>
        <taxon>Stramenopiles</taxon>
        <taxon>Oomycota</taxon>
        <taxon>Peronosporomycetes</taxon>
        <taxon>Peronosporales</taxon>
        <taxon>Peronosporaceae</taxon>
        <taxon>Phytophthora</taxon>
    </lineage>
</organism>
<evidence type="ECO:0000313" key="3">
    <source>
        <dbReference type="Proteomes" id="UP001165121"/>
    </source>
</evidence>
<keyword evidence="3" id="KW-1185">Reference proteome</keyword>
<dbReference type="EMBL" id="BSXT01010483">
    <property type="protein sequence ID" value="GMF80096.1"/>
    <property type="molecule type" value="Genomic_DNA"/>
</dbReference>
<sequence length="186" mass="20469">MWFENLCQILSQNNGGCNFHIDGAPYHKYQTIKAPTMNDKKAGTITWLWTNGKCAGVSFTMVDSELRRLAPGGLAVLKEIIKSVWKKTRSVWLFWCLGLRLVLRVGESKSSSDSSHGNPTAGYDVGYEATKCTANTTKIMLSFHTLTKTGIRVVSCGQTSLVENILLRAAQLQMVSSQSTADPKCC</sequence>
<accession>A0A9W6YMD3</accession>
<comment type="caution">
    <text evidence="2">The sequence shown here is derived from an EMBL/GenBank/DDBJ whole genome shotgun (WGS) entry which is preliminary data.</text>
</comment>